<dbReference type="Proteomes" id="UP000035067">
    <property type="component" value="Unassembled WGS sequence"/>
</dbReference>
<reference evidence="2 3" key="1">
    <citation type="submission" date="2015-01" db="EMBL/GenBank/DDBJ databases">
        <title>Lifestyle Evolution in Cyanobacterial Symbionts of Sponges.</title>
        <authorList>
            <person name="Burgsdorf I."/>
            <person name="Slaby B.M."/>
            <person name="Handley K.M."/>
            <person name="Haber M."/>
            <person name="Blom J."/>
            <person name="Marshall C.W."/>
            <person name="Gilbert J.A."/>
            <person name="Hentschel U."/>
            <person name="Steindler L."/>
        </authorList>
    </citation>
    <scope>NUCLEOTIDE SEQUENCE [LARGE SCALE GENOMIC DNA]</scope>
    <source>
        <strain evidence="2">SP3</strain>
    </source>
</reference>
<feature type="transmembrane region" description="Helical" evidence="1">
    <location>
        <begin position="41"/>
        <end position="57"/>
    </location>
</feature>
<name>A0A0G2HK83_9SYNE</name>
<keyword evidence="1" id="KW-0472">Membrane</keyword>
<dbReference type="EMBL" id="JXQG01000043">
    <property type="protein sequence ID" value="KKZ11703.1"/>
    <property type="molecule type" value="Genomic_DNA"/>
</dbReference>
<sequence>MSLIPRWRFMTSEAKALVRTMGISVILLLLVLLAFRILAGLLWPMVLVGFLLWLLFFRR</sequence>
<keyword evidence="1" id="KW-1133">Transmembrane helix</keyword>
<comment type="caution">
    <text evidence="2">The sequence shown here is derived from an EMBL/GenBank/DDBJ whole genome shotgun (WGS) entry which is preliminary data.</text>
</comment>
<gene>
    <name evidence="2" type="ORF">TE42_07195</name>
</gene>
<dbReference type="AlphaFoldDB" id="A0A0G2HK83"/>
<keyword evidence="1" id="KW-0812">Transmembrane</keyword>
<protein>
    <submittedName>
        <fullName evidence="2">Uncharacterized protein</fullName>
    </submittedName>
</protein>
<proteinExistence type="predicted"/>
<dbReference type="PATRIC" id="fig|1604020.3.peg.1297"/>
<evidence type="ECO:0000313" key="3">
    <source>
        <dbReference type="Proteomes" id="UP000035067"/>
    </source>
</evidence>
<feature type="transmembrane region" description="Helical" evidence="1">
    <location>
        <begin position="16"/>
        <end position="35"/>
    </location>
</feature>
<organism evidence="2 3">
    <name type="scientific">Candidatus Synechococcus spongiarum SP3</name>
    <dbReference type="NCBI Taxonomy" id="1604020"/>
    <lineage>
        <taxon>Bacteria</taxon>
        <taxon>Bacillati</taxon>
        <taxon>Cyanobacteriota</taxon>
        <taxon>Cyanophyceae</taxon>
        <taxon>Synechococcales</taxon>
        <taxon>Synechococcaceae</taxon>
        <taxon>Synechococcus</taxon>
    </lineage>
</organism>
<evidence type="ECO:0000256" key="1">
    <source>
        <dbReference type="SAM" id="Phobius"/>
    </source>
</evidence>
<accession>A0A0G2HK83</accession>
<evidence type="ECO:0000313" key="2">
    <source>
        <dbReference type="EMBL" id="KKZ11703.1"/>
    </source>
</evidence>